<dbReference type="RefSeq" id="WP_084962029.1">
    <property type="nucleotide sequence ID" value="NZ_JAJNNF010000048.1"/>
</dbReference>
<sequence>MDAPRPHLWSHILTHWADIELDLQQVGVDVESGILRERSWRWLELRIWDIASTPTTRLYRALRKA</sequence>
<gene>
    <name evidence="1" type="ORF">GS441_18850</name>
    <name evidence="2" type="ORF">GS882_08400</name>
</gene>
<evidence type="ECO:0000313" key="2">
    <source>
        <dbReference type="EMBL" id="NKT78122.1"/>
    </source>
</evidence>
<reference evidence="2" key="2">
    <citation type="journal article" date="2020" name="Environ. Microbiol.">
        <title>The novel and transferable erm(51) gene confers Macrolides, Lincosamides, and Streptogramins B (MLSB) resistance to clonal Rhodococcus equi in the environment.</title>
        <authorList>
            <person name="Huber L."/>
            <person name="Giguere S."/>
            <person name="Slovis N.M."/>
            <person name="Alvarez-Narvaez S."/>
            <person name="Hart K.A."/>
            <person name="Greiter M."/>
            <person name="Morris E.R.A."/>
            <person name="Cohen N.D."/>
        </authorList>
    </citation>
    <scope>NUCLEOTIDE SEQUENCE</scope>
    <source>
        <strain evidence="2">Lh_116_1</strain>
    </source>
</reference>
<evidence type="ECO:0000313" key="3">
    <source>
        <dbReference type="Proteomes" id="UP000603463"/>
    </source>
</evidence>
<dbReference type="Proteomes" id="UP000808906">
    <property type="component" value="Unassembled WGS sequence"/>
</dbReference>
<comment type="caution">
    <text evidence="2">The sequence shown here is derived from an EMBL/GenBank/DDBJ whole genome shotgun (WGS) entry which is preliminary data.</text>
</comment>
<dbReference type="EMBL" id="WVBC01000030">
    <property type="protein sequence ID" value="NKT78122.1"/>
    <property type="molecule type" value="Genomic_DNA"/>
</dbReference>
<reference evidence="1" key="1">
    <citation type="submission" date="2019-11" db="EMBL/GenBank/DDBJ databases">
        <title>Spread of Macrolides and rifampicin resistant Rhodococcus equi in clinical isolates in the USA.</title>
        <authorList>
            <person name="Alvarez-Narvaez S."/>
            <person name="Huber L."/>
            <person name="Cohen N.D."/>
            <person name="Slovis N."/>
            <person name="Greiter M."/>
            <person name="Giguere S."/>
            <person name="Hart K."/>
        </authorList>
    </citation>
    <scope>NUCLEOTIDE SEQUENCE</scope>
    <source>
        <strain evidence="1">Lh_17</strain>
    </source>
</reference>
<protein>
    <submittedName>
        <fullName evidence="2">Uncharacterized protein</fullName>
    </submittedName>
</protein>
<dbReference type="EMBL" id="WUXR01000012">
    <property type="protein sequence ID" value="MBM4567401.1"/>
    <property type="molecule type" value="Genomic_DNA"/>
</dbReference>
<accession>A0A9Q5EZQ5</accession>
<proteinExistence type="predicted"/>
<name>A0A9Q5EZQ5_RHOHA</name>
<organism evidence="2 3">
    <name type="scientific">Rhodococcus hoagii</name>
    <name type="common">Corynebacterium equii</name>
    <dbReference type="NCBI Taxonomy" id="43767"/>
    <lineage>
        <taxon>Bacteria</taxon>
        <taxon>Bacillati</taxon>
        <taxon>Actinomycetota</taxon>
        <taxon>Actinomycetes</taxon>
        <taxon>Mycobacteriales</taxon>
        <taxon>Nocardiaceae</taxon>
        <taxon>Prescottella</taxon>
    </lineage>
</organism>
<evidence type="ECO:0000313" key="1">
    <source>
        <dbReference type="EMBL" id="MBM4567401.1"/>
    </source>
</evidence>
<dbReference type="Proteomes" id="UP000603463">
    <property type="component" value="Unassembled WGS sequence"/>
</dbReference>
<dbReference type="AlphaFoldDB" id="A0A9Q5EZQ5"/>